<proteinExistence type="predicted"/>
<feature type="compositionally biased region" description="Basic and acidic residues" evidence="1">
    <location>
        <begin position="21"/>
        <end position="34"/>
    </location>
</feature>
<organism evidence="2 3">
    <name type="scientific">Ooceraea biroi</name>
    <name type="common">Clonal raider ant</name>
    <name type="synonym">Cerapachys biroi</name>
    <dbReference type="NCBI Taxonomy" id="2015173"/>
    <lineage>
        <taxon>Eukaryota</taxon>
        <taxon>Metazoa</taxon>
        <taxon>Ecdysozoa</taxon>
        <taxon>Arthropoda</taxon>
        <taxon>Hexapoda</taxon>
        <taxon>Insecta</taxon>
        <taxon>Pterygota</taxon>
        <taxon>Neoptera</taxon>
        <taxon>Endopterygota</taxon>
        <taxon>Hymenoptera</taxon>
        <taxon>Apocrita</taxon>
        <taxon>Aculeata</taxon>
        <taxon>Formicoidea</taxon>
        <taxon>Formicidae</taxon>
        <taxon>Dorylinae</taxon>
        <taxon>Ooceraea</taxon>
    </lineage>
</organism>
<evidence type="ECO:0000313" key="3">
    <source>
        <dbReference type="Proteomes" id="UP000053097"/>
    </source>
</evidence>
<dbReference type="EMBL" id="KK107087">
    <property type="protein sequence ID" value="EZA59891.1"/>
    <property type="molecule type" value="Genomic_DNA"/>
</dbReference>
<feature type="compositionally biased region" description="Acidic residues" evidence="1">
    <location>
        <begin position="35"/>
        <end position="44"/>
    </location>
</feature>
<dbReference type="Proteomes" id="UP000053097">
    <property type="component" value="Unassembled WGS sequence"/>
</dbReference>
<gene>
    <name evidence="2" type="ORF">X777_16094</name>
</gene>
<evidence type="ECO:0000256" key="1">
    <source>
        <dbReference type="SAM" id="MobiDB-lite"/>
    </source>
</evidence>
<evidence type="ECO:0000313" key="2">
    <source>
        <dbReference type="EMBL" id="EZA59891.1"/>
    </source>
</evidence>
<accession>A0A026WW15</accession>
<feature type="region of interest" description="Disordered" evidence="1">
    <location>
        <begin position="21"/>
        <end position="74"/>
    </location>
</feature>
<keyword evidence="3" id="KW-1185">Reference proteome</keyword>
<dbReference type="AlphaFoldDB" id="A0A026WW15"/>
<name>A0A026WW15_OOCBI</name>
<reference evidence="2 3" key="1">
    <citation type="journal article" date="2014" name="Curr. Biol.">
        <title>The genome of the clonal raider ant Cerapachys biroi.</title>
        <authorList>
            <person name="Oxley P.R."/>
            <person name="Ji L."/>
            <person name="Fetter-Pruneda I."/>
            <person name="McKenzie S.K."/>
            <person name="Li C."/>
            <person name="Hu H."/>
            <person name="Zhang G."/>
            <person name="Kronauer D.J."/>
        </authorList>
    </citation>
    <scope>NUCLEOTIDE SEQUENCE [LARGE SCALE GENOMIC DNA]</scope>
</reference>
<protein>
    <submittedName>
        <fullName evidence="2">Uncharacterized protein</fullName>
    </submittedName>
</protein>
<sequence>MEWIYTACLRAYRKLRGSRYEEAEVDERGGKRLNEDEEDEEAEEAMTTRARHRGTGEATRTDHEEATYGDAWPLLEGRKGGRASFGTGPSSRSLFRAAVPGEARTRAFASLLVLACLCASR</sequence>